<feature type="transmembrane region" description="Helical" evidence="5">
    <location>
        <begin position="126"/>
        <end position="145"/>
    </location>
</feature>
<comment type="subcellular location">
    <subcellularLocation>
        <location evidence="1">Membrane</location>
        <topology evidence="1">Multi-pass membrane protein</topology>
    </subcellularLocation>
</comment>
<feature type="transmembrane region" description="Helical" evidence="5">
    <location>
        <begin position="490"/>
        <end position="511"/>
    </location>
</feature>
<dbReference type="AlphaFoldDB" id="A0A1L7WJ60"/>
<proteinExistence type="predicted"/>
<evidence type="ECO:0000313" key="8">
    <source>
        <dbReference type="Proteomes" id="UP000184330"/>
    </source>
</evidence>
<keyword evidence="4 5" id="KW-0472">Membrane</keyword>
<organism evidence="7 8">
    <name type="scientific">Phialocephala subalpina</name>
    <dbReference type="NCBI Taxonomy" id="576137"/>
    <lineage>
        <taxon>Eukaryota</taxon>
        <taxon>Fungi</taxon>
        <taxon>Dikarya</taxon>
        <taxon>Ascomycota</taxon>
        <taxon>Pezizomycotina</taxon>
        <taxon>Leotiomycetes</taxon>
        <taxon>Helotiales</taxon>
        <taxon>Mollisiaceae</taxon>
        <taxon>Phialocephala</taxon>
        <taxon>Phialocephala fortinii species complex</taxon>
    </lineage>
</organism>
<evidence type="ECO:0000256" key="1">
    <source>
        <dbReference type="ARBA" id="ARBA00004141"/>
    </source>
</evidence>
<evidence type="ECO:0000256" key="5">
    <source>
        <dbReference type="SAM" id="Phobius"/>
    </source>
</evidence>
<dbReference type="OrthoDB" id="5215911at2759"/>
<feature type="transmembrane region" description="Helical" evidence="5">
    <location>
        <begin position="310"/>
        <end position="331"/>
    </location>
</feature>
<evidence type="ECO:0000313" key="7">
    <source>
        <dbReference type="EMBL" id="CZR52807.1"/>
    </source>
</evidence>
<dbReference type="SUPFAM" id="SSF103473">
    <property type="entry name" value="MFS general substrate transporter"/>
    <property type="match status" value="1"/>
</dbReference>
<evidence type="ECO:0000256" key="4">
    <source>
        <dbReference type="ARBA" id="ARBA00023136"/>
    </source>
</evidence>
<gene>
    <name evidence="7" type="ORF">PAC_02684</name>
</gene>
<keyword evidence="2 5" id="KW-0812">Transmembrane</keyword>
<evidence type="ECO:0000256" key="3">
    <source>
        <dbReference type="ARBA" id="ARBA00022989"/>
    </source>
</evidence>
<feature type="transmembrane region" description="Helical" evidence="5">
    <location>
        <begin position="351"/>
        <end position="373"/>
    </location>
</feature>
<dbReference type="PANTHER" id="PTHR23502">
    <property type="entry name" value="MAJOR FACILITATOR SUPERFAMILY"/>
    <property type="match status" value="1"/>
</dbReference>
<dbReference type="GO" id="GO:0005886">
    <property type="term" value="C:plasma membrane"/>
    <property type="evidence" value="ECO:0007669"/>
    <property type="project" value="TreeGrafter"/>
</dbReference>
<feature type="transmembrane region" description="Helical" evidence="5">
    <location>
        <begin position="59"/>
        <end position="82"/>
    </location>
</feature>
<evidence type="ECO:0000259" key="6">
    <source>
        <dbReference type="PROSITE" id="PS50850"/>
    </source>
</evidence>
<sequence>MDIKDQGMSVHDEVIDKKPIYHDAVGTVHLVDGTDEIVLIPTPAPDPRDPLNLPQWRKWLVTITLGLFSITSVLITSGLGAILTDVQAYYDYDPRVSDLMTYPTLFMGVGNLIAMPLAMAVGRRPVFLASALVLVIGSIWCAASGSLGSHIAGRDILSMAAGQSEALCPLIIQEIHFLHERSSTLAWFSAIQSIGTAALLISSTYLTQSLGWKWWYGVFGIVNGLILALSFLFVPESRYDRPTDAFEGAVHIHQLGGDDRIERATTHHSVVLDLVRYKPRTLKNDLQIFHGSTDWRAFVTCWKQMIQCFLFPNILWVVLMNSTVLGIYVVMVTEYAGILVQPPYNFAFTTLGYVQTGQIAVALIMIPVLGYGGDFLTRKLAERKGGMSESENRLIPLIIPVIIVIGSCVFFGRAGSDPEAWSPWTIIVTYSAEYFGFISIVLLGYTYSLDSYPERAGPILVLICAVRGFISFGISYGVTKFVAQLGYASALNVCAIVFGVVSAFGLPVFFFGKKIRSKTMRWAVDNKDLNVE</sequence>
<dbReference type="EMBL" id="FJOG01000003">
    <property type="protein sequence ID" value="CZR52807.1"/>
    <property type="molecule type" value="Genomic_DNA"/>
</dbReference>
<dbReference type="InterPro" id="IPR020846">
    <property type="entry name" value="MFS_dom"/>
</dbReference>
<accession>A0A1L7WJ60</accession>
<dbReference type="InterPro" id="IPR036259">
    <property type="entry name" value="MFS_trans_sf"/>
</dbReference>
<feature type="transmembrane region" description="Helical" evidence="5">
    <location>
        <begin position="424"/>
        <end position="447"/>
    </location>
</feature>
<keyword evidence="8" id="KW-1185">Reference proteome</keyword>
<dbReference type="Proteomes" id="UP000184330">
    <property type="component" value="Unassembled WGS sequence"/>
</dbReference>
<dbReference type="PROSITE" id="PS50850">
    <property type="entry name" value="MFS"/>
    <property type="match status" value="1"/>
</dbReference>
<keyword evidence="3 5" id="KW-1133">Transmembrane helix</keyword>
<dbReference type="STRING" id="576137.A0A1L7WJ60"/>
<dbReference type="PANTHER" id="PTHR23502:SF164">
    <property type="entry name" value="MAJOR FACILITATOR SUPERFAMILY (MFS) PROFILE DOMAIN-CONTAINING PROTEIN"/>
    <property type="match status" value="1"/>
</dbReference>
<feature type="transmembrane region" description="Helical" evidence="5">
    <location>
        <begin position="459"/>
        <end position="478"/>
    </location>
</feature>
<feature type="domain" description="Major facilitator superfamily (MFS) profile" evidence="6">
    <location>
        <begin position="57"/>
        <end position="517"/>
    </location>
</feature>
<dbReference type="GO" id="GO:0022857">
    <property type="term" value="F:transmembrane transporter activity"/>
    <property type="evidence" value="ECO:0007669"/>
    <property type="project" value="InterPro"/>
</dbReference>
<feature type="transmembrane region" description="Helical" evidence="5">
    <location>
        <begin position="394"/>
        <end position="412"/>
    </location>
</feature>
<dbReference type="InterPro" id="IPR011701">
    <property type="entry name" value="MFS"/>
</dbReference>
<dbReference type="Gene3D" id="1.20.1250.20">
    <property type="entry name" value="MFS general substrate transporter like domains"/>
    <property type="match status" value="1"/>
</dbReference>
<feature type="transmembrane region" description="Helical" evidence="5">
    <location>
        <begin position="214"/>
        <end position="234"/>
    </location>
</feature>
<evidence type="ECO:0000256" key="2">
    <source>
        <dbReference type="ARBA" id="ARBA00022692"/>
    </source>
</evidence>
<feature type="transmembrane region" description="Helical" evidence="5">
    <location>
        <begin position="102"/>
        <end position="119"/>
    </location>
</feature>
<protein>
    <submittedName>
        <fullName evidence="7">Probable synaptic vesicle transporter SVOP and related transporters (Major facilitator superfamily)</fullName>
    </submittedName>
</protein>
<reference evidence="7 8" key="1">
    <citation type="submission" date="2016-03" db="EMBL/GenBank/DDBJ databases">
        <authorList>
            <person name="Ploux O."/>
        </authorList>
    </citation>
    <scope>NUCLEOTIDE SEQUENCE [LARGE SCALE GENOMIC DNA]</scope>
    <source>
        <strain evidence="7 8">UAMH 11012</strain>
    </source>
</reference>
<name>A0A1L7WJ60_9HELO</name>
<dbReference type="Pfam" id="PF07690">
    <property type="entry name" value="MFS_1"/>
    <property type="match status" value="1"/>
</dbReference>